<reference evidence="1" key="1">
    <citation type="submission" date="2020-08" db="EMBL/GenBank/DDBJ databases">
        <title>Plant Genome Project.</title>
        <authorList>
            <person name="Zhang R.-G."/>
        </authorList>
    </citation>
    <scope>NUCLEOTIDE SEQUENCE</scope>
    <source>
        <strain evidence="1">WSP0</strain>
        <tissue evidence="1">Leaf</tissue>
    </source>
</reference>
<dbReference type="EMBL" id="JACTNZ010000002">
    <property type="protein sequence ID" value="KAG5562448.1"/>
    <property type="molecule type" value="Genomic_DNA"/>
</dbReference>
<evidence type="ECO:0000313" key="2">
    <source>
        <dbReference type="Proteomes" id="UP000823749"/>
    </source>
</evidence>
<keyword evidence="2" id="KW-1185">Reference proteome</keyword>
<dbReference type="AlphaFoldDB" id="A0AAV6LBJ0"/>
<name>A0AAV6LBJ0_9ERIC</name>
<evidence type="ECO:0000313" key="1">
    <source>
        <dbReference type="EMBL" id="KAG5562448.1"/>
    </source>
</evidence>
<sequence length="133" mass="14794">MHCICSQGSWIVQVEGTLGVQTTLEGGRSTLVVLRGYWKLEFTRKIIPTLTLGMEGMNLDCKIFLIILEHISNQTIYAKMGASYANPYHGDANMLWMNKFATTGQGDAGSSDNVSRGQQFVEQYNFLSNSFSL</sequence>
<gene>
    <name evidence="1" type="ORF">RHGRI_005247</name>
</gene>
<comment type="caution">
    <text evidence="1">The sequence shown here is derived from an EMBL/GenBank/DDBJ whole genome shotgun (WGS) entry which is preliminary data.</text>
</comment>
<proteinExistence type="predicted"/>
<accession>A0AAV6LBJ0</accession>
<dbReference type="Proteomes" id="UP000823749">
    <property type="component" value="Chromosome 2"/>
</dbReference>
<protein>
    <submittedName>
        <fullName evidence="1">Uncharacterized protein</fullName>
    </submittedName>
</protein>
<organism evidence="1 2">
    <name type="scientific">Rhododendron griersonianum</name>
    <dbReference type="NCBI Taxonomy" id="479676"/>
    <lineage>
        <taxon>Eukaryota</taxon>
        <taxon>Viridiplantae</taxon>
        <taxon>Streptophyta</taxon>
        <taxon>Embryophyta</taxon>
        <taxon>Tracheophyta</taxon>
        <taxon>Spermatophyta</taxon>
        <taxon>Magnoliopsida</taxon>
        <taxon>eudicotyledons</taxon>
        <taxon>Gunneridae</taxon>
        <taxon>Pentapetalae</taxon>
        <taxon>asterids</taxon>
        <taxon>Ericales</taxon>
        <taxon>Ericaceae</taxon>
        <taxon>Ericoideae</taxon>
        <taxon>Rhodoreae</taxon>
        <taxon>Rhododendron</taxon>
    </lineage>
</organism>